<gene>
    <name evidence="2" type="ORF">ICL16_00685</name>
</gene>
<accession>A0A8J6XI78</accession>
<feature type="coiled-coil region" evidence="1">
    <location>
        <begin position="91"/>
        <end position="265"/>
    </location>
</feature>
<proteinExistence type="predicted"/>
<keyword evidence="1" id="KW-0175">Coiled coil</keyword>
<organism evidence="2 3">
    <name type="scientific">Iningainema tapete BLCC-T55</name>
    <dbReference type="NCBI Taxonomy" id="2748662"/>
    <lineage>
        <taxon>Bacteria</taxon>
        <taxon>Bacillati</taxon>
        <taxon>Cyanobacteriota</taxon>
        <taxon>Cyanophyceae</taxon>
        <taxon>Nostocales</taxon>
        <taxon>Scytonemataceae</taxon>
        <taxon>Iningainema tapete</taxon>
    </lineage>
</organism>
<comment type="caution">
    <text evidence="2">The sequence shown here is derived from an EMBL/GenBank/DDBJ whole genome shotgun (WGS) entry which is preliminary data.</text>
</comment>
<name>A0A8J6XI78_9CYAN</name>
<evidence type="ECO:0000313" key="3">
    <source>
        <dbReference type="Proteomes" id="UP000629098"/>
    </source>
</evidence>
<dbReference type="EMBL" id="JACXAE010000008">
    <property type="protein sequence ID" value="MBD2770677.1"/>
    <property type="molecule type" value="Genomic_DNA"/>
</dbReference>
<protein>
    <submittedName>
        <fullName evidence="2">Uncharacterized protein</fullName>
    </submittedName>
</protein>
<evidence type="ECO:0000313" key="2">
    <source>
        <dbReference type="EMBL" id="MBD2770677.1"/>
    </source>
</evidence>
<reference evidence="2" key="1">
    <citation type="submission" date="2020-09" db="EMBL/GenBank/DDBJ databases">
        <title>Iningainema tapete sp. nov. (Scytonemataceae, Cyanobacteria) from greenhouses in central Florida (USA) produces two types of nodularin with biosynthetic potential for microcystin-LR and anabaenopeptins.</title>
        <authorList>
            <person name="Berthold D.E."/>
            <person name="Lefler F.W."/>
            <person name="Huang I.-S."/>
            <person name="Abdulla H."/>
            <person name="Zimba P.V."/>
            <person name="Laughinghouse H.D. IV."/>
        </authorList>
    </citation>
    <scope>NUCLEOTIDE SEQUENCE</scope>
    <source>
        <strain evidence="2">BLCCT55</strain>
    </source>
</reference>
<sequence>MSENFWVRTVTLSIVFWSCRALAVALPLIAQSPSDAPVEVFQGKTEREESLNYADRTLRLTVTVEDTSFLLVKEGQEIKVGDTITDNKLERDRLNKQRQAVTLQIDNLKSKPIPEPIKPIKPPKLAQLPPVSFKEEEAVIAQAQLKAKQAQALLQSRTPMLLADNPGQRAEAEKAESAFRLAEEKVREQEELLLTMQDMKLQSPIIRHEQSKLKSLQSEAEQSKSLLEQARAKLNAAGVEQQQQLQALQTAVQVARSELELASSRLNTAHNNRKLLEYKASIEVAQRIEQENRSQQEWSQQQQQYAQNLRDRDYQLAQLNLSLSALDDKLSQIPVVRSPRNGYVRRIKPWVGNNGRYTTTLTISANAPESAVKGKKLNTSTTNEDS</sequence>
<keyword evidence="3" id="KW-1185">Reference proteome</keyword>
<dbReference type="AlphaFoldDB" id="A0A8J6XI78"/>
<dbReference type="Proteomes" id="UP000629098">
    <property type="component" value="Unassembled WGS sequence"/>
</dbReference>
<evidence type="ECO:0000256" key="1">
    <source>
        <dbReference type="SAM" id="Coils"/>
    </source>
</evidence>
<dbReference type="RefSeq" id="WP_190824978.1">
    <property type="nucleotide sequence ID" value="NZ_CAWPPI010000008.1"/>
</dbReference>